<dbReference type="GO" id="GO:0004190">
    <property type="term" value="F:aspartic-type endopeptidase activity"/>
    <property type="evidence" value="ECO:0007669"/>
    <property type="project" value="InterPro"/>
</dbReference>
<feature type="transmembrane region" description="Helical" evidence="1">
    <location>
        <begin position="37"/>
        <end position="64"/>
    </location>
</feature>
<feature type="transmembrane region" description="Helical" evidence="1">
    <location>
        <begin position="7"/>
        <end position="31"/>
    </location>
</feature>
<reference evidence="2 3" key="1">
    <citation type="submission" date="2020-08" db="EMBL/GenBank/DDBJ databases">
        <authorList>
            <person name="Liu C."/>
            <person name="Sun Q."/>
        </authorList>
    </citation>
    <scope>NUCLEOTIDE SEQUENCE [LARGE SCALE GENOMIC DNA]</scope>
    <source>
        <strain evidence="2 3">NSJ-61</strain>
    </source>
</reference>
<dbReference type="KEGG" id="ehn:H9Q80_15650"/>
<feature type="transmembrane region" description="Helical" evidence="1">
    <location>
        <begin position="76"/>
        <end position="97"/>
    </location>
</feature>
<dbReference type="RefSeq" id="WP_158552162.1">
    <property type="nucleotide sequence ID" value="NZ_CP060636.1"/>
</dbReference>
<accession>A0A7G9GLI2</accession>
<keyword evidence="3" id="KW-1185">Reference proteome</keyword>
<dbReference type="AlphaFoldDB" id="A0A7G9GLI2"/>
<keyword evidence="1" id="KW-0472">Membrane</keyword>
<gene>
    <name evidence="2" type="ORF">H9Q80_15650</name>
</gene>
<dbReference type="Proteomes" id="UP000515856">
    <property type="component" value="Chromosome"/>
</dbReference>
<feature type="transmembrane region" description="Helical" evidence="1">
    <location>
        <begin position="103"/>
        <end position="126"/>
    </location>
</feature>
<dbReference type="GO" id="GO:0006508">
    <property type="term" value="P:proteolysis"/>
    <property type="evidence" value="ECO:0007669"/>
    <property type="project" value="InterPro"/>
</dbReference>
<protein>
    <submittedName>
        <fullName evidence="2">Sigma-E processing peptidase SpoIIGA</fullName>
    </submittedName>
</protein>
<sequence length="244" mass="28866">MEGYIEVSFLFCFLTIYLSVKLACFSCLKMINKKQMLFYSAITAIHGCLFFDNAWICLIIWEWLCFLQIFKSRRKVYFMAYAIRILLFFSVFAWYHGSFHNGMYYLPIDEHMWMVWLLYAFLFFMLKRKWHTLLAQGNYVYPATLSFAEKKLHIKGYLDSGNLLRHKDLPVVFLDAKYASYFDEKNIELVVMDTIQKTGMMQCMKAQLYMEGAGTQLVYVSFAKTLHLPFDCEVLLNMNVMTLG</sequence>
<keyword evidence="1" id="KW-1133">Transmembrane helix</keyword>
<dbReference type="EMBL" id="CP060636">
    <property type="protein sequence ID" value="QNM11664.1"/>
    <property type="molecule type" value="Genomic_DNA"/>
</dbReference>
<proteinExistence type="predicted"/>
<evidence type="ECO:0000313" key="2">
    <source>
        <dbReference type="EMBL" id="QNM11664.1"/>
    </source>
</evidence>
<dbReference type="GO" id="GO:0030436">
    <property type="term" value="P:asexual sporulation"/>
    <property type="evidence" value="ECO:0007669"/>
    <property type="project" value="InterPro"/>
</dbReference>
<keyword evidence="1" id="KW-0812">Transmembrane</keyword>
<evidence type="ECO:0000256" key="1">
    <source>
        <dbReference type="SAM" id="Phobius"/>
    </source>
</evidence>
<name>A0A7G9GLI2_9FIRM</name>
<organism evidence="2 3">
    <name type="scientific">[Eubacterium] hominis</name>
    <dbReference type="NCBI Taxonomy" id="2764325"/>
    <lineage>
        <taxon>Bacteria</taxon>
        <taxon>Bacillati</taxon>
        <taxon>Bacillota</taxon>
        <taxon>Erysipelotrichia</taxon>
        <taxon>Erysipelotrichales</taxon>
        <taxon>Erysipelotrichaceae</taxon>
        <taxon>Amedibacillus</taxon>
    </lineage>
</organism>
<evidence type="ECO:0000313" key="3">
    <source>
        <dbReference type="Proteomes" id="UP000515856"/>
    </source>
</evidence>